<reference evidence="1 2" key="1">
    <citation type="journal article" date="2020" name="Cell">
        <title>Large-Scale Comparative Analyses of Tick Genomes Elucidate Their Genetic Diversity and Vector Capacities.</title>
        <authorList>
            <consortium name="Tick Genome and Microbiome Consortium (TIGMIC)"/>
            <person name="Jia N."/>
            <person name="Wang J."/>
            <person name="Shi W."/>
            <person name="Du L."/>
            <person name="Sun Y."/>
            <person name="Zhan W."/>
            <person name="Jiang J.F."/>
            <person name="Wang Q."/>
            <person name="Zhang B."/>
            <person name="Ji P."/>
            <person name="Bell-Sakyi L."/>
            <person name="Cui X.M."/>
            <person name="Yuan T.T."/>
            <person name="Jiang B.G."/>
            <person name="Yang W.F."/>
            <person name="Lam T.T."/>
            <person name="Chang Q.C."/>
            <person name="Ding S.J."/>
            <person name="Wang X.J."/>
            <person name="Zhu J.G."/>
            <person name="Ruan X.D."/>
            <person name="Zhao L."/>
            <person name="Wei J.T."/>
            <person name="Ye R.Z."/>
            <person name="Que T.C."/>
            <person name="Du C.H."/>
            <person name="Zhou Y.H."/>
            <person name="Cheng J.X."/>
            <person name="Dai P.F."/>
            <person name="Guo W.B."/>
            <person name="Han X.H."/>
            <person name="Huang E.J."/>
            <person name="Li L.F."/>
            <person name="Wei W."/>
            <person name="Gao Y.C."/>
            <person name="Liu J.Z."/>
            <person name="Shao H.Z."/>
            <person name="Wang X."/>
            <person name="Wang C.C."/>
            <person name="Yang T.C."/>
            <person name="Huo Q.B."/>
            <person name="Li W."/>
            <person name="Chen H.Y."/>
            <person name="Chen S.E."/>
            <person name="Zhou L.G."/>
            <person name="Ni X.B."/>
            <person name="Tian J.H."/>
            <person name="Sheng Y."/>
            <person name="Liu T."/>
            <person name="Pan Y.S."/>
            <person name="Xia L.Y."/>
            <person name="Li J."/>
            <person name="Zhao F."/>
            <person name="Cao W.C."/>
        </authorList>
    </citation>
    <scope>NUCLEOTIDE SEQUENCE [LARGE SCALE GENOMIC DNA]</scope>
    <source>
        <strain evidence="1">Iper-2018</strain>
    </source>
</reference>
<protein>
    <submittedName>
        <fullName evidence="1">Uncharacterized protein</fullName>
    </submittedName>
</protein>
<proteinExistence type="predicted"/>
<dbReference type="EMBL" id="JABSTQ010005748">
    <property type="protein sequence ID" value="KAG0438602.1"/>
    <property type="molecule type" value="Genomic_DNA"/>
</dbReference>
<name>A0AC60QPK5_IXOPE</name>
<keyword evidence="2" id="KW-1185">Reference proteome</keyword>
<evidence type="ECO:0000313" key="1">
    <source>
        <dbReference type="EMBL" id="KAG0438602.1"/>
    </source>
</evidence>
<accession>A0AC60QPK5</accession>
<sequence>MVQNTPFDSAPSPPPHEEKKYIVFQSCLLQLFRQCITCHATCTLQTWTQGTLIKVKAVCPDKHTRTWLSQPLIKNKAACNVLLSTPIVATGSSPYKVLRLLELINIQAIAERTYFLYQTAIVQPAIERVWNREQKRLLEERRGKKVHLAGDGRFDSPGFSAKYMTYTFMEMDTNQVIYFVQPASNQVYWCAANSEGDGKLLVDMWKSINNHALDVHTGHGGIYNRCLHDPLIGEREWLSPGTPAYKRFAAITTQRLLLRDLENVSPAAQTYNLESYHSTLIRFAPKSVAFKPGMMLARLAALHHNENSTRSQALTRDGRLKWKRRMQRAKKGIETVKKEKTKPTYAYVGALLHEVVACCNELSSFQEALEKTRQEEVLPMAALYPRLPKEQLVAQRMSRFSRGAPGHS</sequence>
<organism evidence="1 2">
    <name type="scientific">Ixodes persulcatus</name>
    <name type="common">Taiga tick</name>
    <dbReference type="NCBI Taxonomy" id="34615"/>
    <lineage>
        <taxon>Eukaryota</taxon>
        <taxon>Metazoa</taxon>
        <taxon>Ecdysozoa</taxon>
        <taxon>Arthropoda</taxon>
        <taxon>Chelicerata</taxon>
        <taxon>Arachnida</taxon>
        <taxon>Acari</taxon>
        <taxon>Parasitiformes</taxon>
        <taxon>Ixodida</taxon>
        <taxon>Ixodoidea</taxon>
        <taxon>Ixodidae</taxon>
        <taxon>Ixodinae</taxon>
        <taxon>Ixodes</taxon>
    </lineage>
</organism>
<evidence type="ECO:0000313" key="2">
    <source>
        <dbReference type="Proteomes" id="UP000805193"/>
    </source>
</evidence>
<dbReference type="Proteomes" id="UP000805193">
    <property type="component" value="Unassembled WGS sequence"/>
</dbReference>
<comment type="caution">
    <text evidence="1">The sequence shown here is derived from an EMBL/GenBank/DDBJ whole genome shotgun (WGS) entry which is preliminary data.</text>
</comment>
<gene>
    <name evidence="1" type="ORF">HPB47_016943</name>
</gene>